<comment type="similarity">
    <text evidence="1">Belongs to the glycosyl hydrolase 79 family.</text>
</comment>
<accession>A0A5J9TE64</accession>
<dbReference type="PANTHER" id="PTHR14363:SF36">
    <property type="entry name" value="OS06G0179000 PROTEIN"/>
    <property type="match status" value="1"/>
</dbReference>
<proteinExistence type="inferred from homology"/>
<protein>
    <submittedName>
        <fullName evidence="3">Uncharacterized protein</fullName>
    </submittedName>
</protein>
<dbReference type="Proteomes" id="UP000324897">
    <property type="component" value="Chromosome 3"/>
</dbReference>
<keyword evidence="4" id="KW-1185">Reference proteome</keyword>
<feature type="signal peptide" evidence="2">
    <location>
        <begin position="1"/>
        <end position="28"/>
    </location>
</feature>
<dbReference type="SUPFAM" id="SSF51445">
    <property type="entry name" value="(Trans)glycosidases"/>
    <property type="match status" value="1"/>
</dbReference>
<reference evidence="3 4" key="1">
    <citation type="journal article" date="2019" name="Sci. Rep.">
        <title>A high-quality genome of Eragrostis curvula grass provides insights into Poaceae evolution and supports new strategies to enhance forage quality.</title>
        <authorList>
            <person name="Carballo J."/>
            <person name="Santos B.A.C.M."/>
            <person name="Zappacosta D."/>
            <person name="Garbus I."/>
            <person name="Selva J.P."/>
            <person name="Gallo C.A."/>
            <person name="Diaz A."/>
            <person name="Albertini E."/>
            <person name="Caccamo M."/>
            <person name="Echenique V."/>
        </authorList>
    </citation>
    <scope>NUCLEOTIDE SEQUENCE [LARGE SCALE GENOMIC DNA]</scope>
    <source>
        <strain evidence="4">cv. Victoria</strain>
        <tissue evidence="3">Leaf</tissue>
    </source>
</reference>
<dbReference type="Gene3D" id="3.20.20.80">
    <property type="entry name" value="Glycosidases"/>
    <property type="match status" value="1"/>
</dbReference>
<dbReference type="GO" id="GO:0016020">
    <property type="term" value="C:membrane"/>
    <property type="evidence" value="ECO:0007669"/>
    <property type="project" value="InterPro"/>
</dbReference>
<feature type="chain" id="PRO_5023879730" evidence="2">
    <location>
        <begin position="29"/>
        <end position="268"/>
    </location>
</feature>
<dbReference type="Pfam" id="PF03662">
    <property type="entry name" value="Glyco_hydro_79n"/>
    <property type="match status" value="1"/>
</dbReference>
<gene>
    <name evidence="3" type="ORF">EJB05_42739</name>
</gene>
<dbReference type="GO" id="GO:0004566">
    <property type="term" value="F:beta-glucuronidase activity"/>
    <property type="evidence" value="ECO:0007669"/>
    <property type="project" value="TreeGrafter"/>
</dbReference>
<dbReference type="EMBL" id="RWGY01000039">
    <property type="protein sequence ID" value="TVU09278.1"/>
    <property type="molecule type" value="Genomic_DNA"/>
</dbReference>
<feature type="non-terminal residue" evidence="3">
    <location>
        <position position="1"/>
    </location>
</feature>
<evidence type="ECO:0000256" key="2">
    <source>
        <dbReference type="SAM" id="SignalP"/>
    </source>
</evidence>
<dbReference type="InterPro" id="IPR005199">
    <property type="entry name" value="Glyco_hydro_79"/>
</dbReference>
<dbReference type="GO" id="GO:0009505">
    <property type="term" value="C:plant-type cell wall"/>
    <property type="evidence" value="ECO:0007669"/>
    <property type="project" value="TreeGrafter"/>
</dbReference>
<dbReference type="PANTHER" id="PTHR14363">
    <property type="entry name" value="HEPARANASE-RELATED"/>
    <property type="match status" value="1"/>
</dbReference>
<sequence>MVVAGAGLRRVLGALWFLATLLLRLGVAGNAAVASVDGRRGGDDGRGLGVRDIGLVAAGEMQLRRLHLGRRIPPQPGSLQQGLAQCRQSLLAADAPAGRLAAGQGTPKLKDVSNGTGADTHLIERILDPSYLDKRAKTFSNLQGILNSAGKSTVAWVGEAGGAYKGGRHLVTDSFVFNFWFLDQLGMSAKYDTKTYCRQSLIGGNYGLLNRTTFQPNPDYYSYTYLMFKQRIYPTLYCGIASWELKFLQQHSGAPTRFALMHTVLKIQ</sequence>
<evidence type="ECO:0000313" key="4">
    <source>
        <dbReference type="Proteomes" id="UP000324897"/>
    </source>
</evidence>
<organism evidence="3 4">
    <name type="scientific">Eragrostis curvula</name>
    <name type="common">weeping love grass</name>
    <dbReference type="NCBI Taxonomy" id="38414"/>
    <lineage>
        <taxon>Eukaryota</taxon>
        <taxon>Viridiplantae</taxon>
        <taxon>Streptophyta</taxon>
        <taxon>Embryophyta</taxon>
        <taxon>Tracheophyta</taxon>
        <taxon>Spermatophyta</taxon>
        <taxon>Magnoliopsida</taxon>
        <taxon>Liliopsida</taxon>
        <taxon>Poales</taxon>
        <taxon>Poaceae</taxon>
        <taxon>PACMAD clade</taxon>
        <taxon>Chloridoideae</taxon>
        <taxon>Eragrostideae</taxon>
        <taxon>Eragrostidinae</taxon>
        <taxon>Eragrostis</taxon>
    </lineage>
</organism>
<dbReference type="InterPro" id="IPR017853">
    <property type="entry name" value="GH"/>
</dbReference>
<evidence type="ECO:0000313" key="3">
    <source>
        <dbReference type="EMBL" id="TVU09278.1"/>
    </source>
</evidence>
<comment type="caution">
    <text evidence="3">The sequence shown here is derived from an EMBL/GenBank/DDBJ whole genome shotgun (WGS) entry which is preliminary data.</text>
</comment>
<dbReference type="AlphaFoldDB" id="A0A5J9TE64"/>
<evidence type="ECO:0000256" key="1">
    <source>
        <dbReference type="ARBA" id="ARBA00009800"/>
    </source>
</evidence>
<name>A0A5J9TE64_9POAL</name>
<dbReference type="Gramene" id="TVU09278">
    <property type="protein sequence ID" value="TVU09278"/>
    <property type="gene ID" value="EJB05_42739"/>
</dbReference>
<keyword evidence="2" id="KW-0732">Signal</keyword>
<dbReference type="OrthoDB" id="1691246at2759"/>